<reference evidence="2 3" key="1">
    <citation type="journal article" date="2015" name="Genome Announc.">
        <title>Expanding the biotechnology potential of lactobacilli through comparative genomics of 213 strains and associated genera.</title>
        <authorList>
            <person name="Sun Z."/>
            <person name="Harris H.M."/>
            <person name="McCann A."/>
            <person name="Guo C."/>
            <person name="Argimon S."/>
            <person name="Zhang W."/>
            <person name="Yang X."/>
            <person name="Jeffery I.B."/>
            <person name="Cooney J.C."/>
            <person name="Kagawa T.F."/>
            <person name="Liu W."/>
            <person name="Song Y."/>
            <person name="Salvetti E."/>
            <person name="Wrobel A."/>
            <person name="Rasinkangas P."/>
            <person name="Parkhill J."/>
            <person name="Rea M.C."/>
            <person name="O'Sullivan O."/>
            <person name="Ritari J."/>
            <person name="Douillard F.P."/>
            <person name="Paul Ross R."/>
            <person name="Yang R."/>
            <person name="Briner A.E."/>
            <person name="Felis G.E."/>
            <person name="de Vos W.M."/>
            <person name="Barrangou R."/>
            <person name="Klaenhammer T.R."/>
            <person name="Caufield P.W."/>
            <person name="Cui Y."/>
            <person name="Zhang H."/>
            <person name="O'Toole P.W."/>
        </authorList>
    </citation>
    <scope>NUCLEOTIDE SEQUENCE [LARGE SCALE GENOMIC DNA]</scope>
    <source>
        <strain evidence="2 3">DSM 19284</strain>
    </source>
</reference>
<dbReference type="EMBL" id="AZDU01000073">
    <property type="protein sequence ID" value="KRK99699.1"/>
    <property type="molecule type" value="Genomic_DNA"/>
</dbReference>
<sequence length="341" mass="39110">MITAEINKSEPTFTNKRLSLDKLITITQALDANNYVVFTLFDESGKACYQGVYYPSGLSLIDDIKRQVNENVTNGELSATEANTFLEQLSYPGKVVGKRVVDGAEPSATISAEHGRIDRLFAFSKNRRVRNWFFGVVICTIALPILLEAWALVPHKPDYNQLMQKGEYVQAVKEYPMKKQATEQYLFKNKKLTQLETFNKRYPTANGQYDIAFYQKQWSKMLKIKGVSMTNVRKAELVVAYLKMHKPDDAYRLNLELNNVKLTQSIALEFIRNGEIDRAIAINQKLKNHDLTDMINAGKSYQQVIEKYQTESRDNNLSEEQRQTAADNLKVWQRNLKSIGE</sequence>
<keyword evidence="1" id="KW-0472">Membrane</keyword>
<gene>
    <name evidence="2" type="ORF">FC20_GL001729</name>
</gene>
<dbReference type="AlphaFoldDB" id="A0A0R1M1U1"/>
<dbReference type="PATRIC" id="fig|1293597.4.peg.1845"/>
<dbReference type="Proteomes" id="UP000051074">
    <property type="component" value="Unassembled WGS sequence"/>
</dbReference>
<keyword evidence="1" id="KW-0812">Transmembrane</keyword>
<keyword evidence="1" id="KW-1133">Transmembrane helix</keyword>
<dbReference type="RefSeq" id="WP_056945385.1">
    <property type="nucleotide sequence ID" value="NZ_AZDU01000073.1"/>
</dbReference>
<evidence type="ECO:0000313" key="3">
    <source>
        <dbReference type="Proteomes" id="UP000051074"/>
    </source>
</evidence>
<evidence type="ECO:0000313" key="2">
    <source>
        <dbReference type="EMBL" id="KRK99699.1"/>
    </source>
</evidence>
<comment type="caution">
    <text evidence="2">The sequence shown here is derived from an EMBL/GenBank/DDBJ whole genome shotgun (WGS) entry which is preliminary data.</text>
</comment>
<protein>
    <submittedName>
        <fullName evidence="2">Uncharacterized protein</fullName>
    </submittedName>
</protein>
<keyword evidence="3" id="KW-1185">Reference proteome</keyword>
<feature type="transmembrane region" description="Helical" evidence="1">
    <location>
        <begin position="132"/>
        <end position="153"/>
    </location>
</feature>
<accession>A0A0R1M1U1</accession>
<organism evidence="2 3">
    <name type="scientific">Lactobacillus equicursoris DSM 19284 = JCM 14600 = CIP 110162</name>
    <dbReference type="NCBI Taxonomy" id="1293597"/>
    <lineage>
        <taxon>Bacteria</taxon>
        <taxon>Bacillati</taxon>
        <taxon>Bacillota</taxon>
        <taxon>Bacilli</taxon>
        <taxon>Lactobacillales</taxon>
        <taxon>Lactobacillaceae</taxon>
        <taxon>Lactobacillus</taxon>
    </lineage>
</organism>
<name>A0A0R1M1U1_9LACO</name>
<proteinExistence type="predicted"/>
<evidence type="ECO:0000256" key="1">
    <source>
        <dbReference type="SAM" id="Phobius"/>
    </source>
</evidence>